<name>A0A9X3RAZ3_9BACI</name>
<sequence length="565" mass="61540">MKLFTKLKSSMLYKYILSFIVPIALFSIIFSLILFIFSKAIIDDYVIDQFETTLQLVSDDVFDDLDSDLVVSADSDNDEQYSTLLDKLNEAKANHDVENVYVLSRSNGTEHIVALSDTDDRNASYTFDEKMNEAIDKGEVKISDIYTDEYGTHKSIFIPFKNTDIILGLDMDASFITLLESQIIRLSISITLIFIVLGTIIAYFVSKRIINPIKAVTDFVEEVAKGNLTVEHLQIKGNDEIAQLSHGINNMTGDLRSLITHIGENAEQVAATSEELSASSEETSASIQQITSSMQEVSVGSEKQTAAIEEVEKNVSTISEAMSKVALEVNSVSGKALNASEIASKGNDTIHMAVQKMDTTSDAINATSDVVKRLSDYTQEIGDIVSLITEITDQTNLLALNASIEAARAGEHGKGFAVVAEEVRKLADQSREAANSISTRIDTIKSESSHAVKSMAISYDNLRDSVTTFDEAGNAFKDIYTAVSELTKQMNDVNSVVEGMNKGVLNIAGSMEQVSAISIQASGNIQNVAAASEEQAASMEEITNSSNNLAGMSEQLRNAVHRFDI</sequence>
<evidence type="ECO:0000259" key="9">
    <source>
        <dbReference type="PROSITE" id="PS50885"/>
    </source>
</evidence>
<dbReference type="PANTHER" id="PTHR32089:SF112">
    <property type="entry name" value="LYSOZYME-LIKE PROTEIN-RELATED"/>
    <property type="match status" value="1"/>
</dbReference>
<dbReference type="CDD" id="cd11386">
    <property type="entry name" value="MCP_signal"/>
    <property type="match status" value="1"/>
</dbReference>
<evidence type="ECO:0000256" key="5">
    <source>
        <dbReference type="ARBA" id="ARBA00029447"/>
    </source>
</evidence>
<evidence type="ECO:0000313" key="11">
    <source>
        <dbReference type="Proteomes" id="UP001152172"/>
    </source>
</evidence>
<feature type="domain" description="Methyl-accepting transducer" evidence="8">
    <location>
        <begin position="279"/>
        <end position="550"/>
    </location>
</feature>
<feature type="domain" description="HAMP" evidence="9">
    <location>
        <begin position="207"/>
        <end position="260"/>
    </location>
</feature>
<dbReference type="PROSITE" id="PS50111">
    <property type="entry name" value="CHEMOTAXIS_TRANSDUC_2"/>
    <property type="match status" value="1"/>
</dbReference>
<dbReference type="PANTHER" id="PTHR32089">
    <property type="entry name" value="METHYL-ACCEPTING CHEMOTAXIS PROTEIN MCPB"/>
    <property type="match status" value="1"/>
</dbReference>
<keyword evidence="11" id="KW-1185">Reference proteome</keyword>
<dbReference type="Gene3D" id="6.10.340.10">
    <property type="match status" value="1"/>
</dbReference>
<evidence type="ECO:0000256" key="2">
    <source>
        <dbReference type="ARBA" id="ARBA00022475"/>
    </source>
</evidence>
<gene>
    <name evidence="10" type="ORF">M9R61_15260</name>
</gene>
<keyword evidence="7" id="KW-0812">Transmembrane</keyword>
<dbReference type="GO" id="GO:0005886">
    <property type="term" value="C:plasma membrane"/>
    <property type="evidence" value="ECO:0007669"/>
    <property type="project" value="UniProtKB-SubCell"/>
</dbReference>
<comment type="similarity">
    <text evidence="5">Belongs to the methyl-accepting chemotaxis (MCP) protein family.</text>
</comment>
<dbReference type="AlphaFoldDB" id="A0A9X3RAZ3"/>
<evidence type="ECO:0000256" key="7">
    <source>
        <dbReference type="SAM" id="Phobius"/>
    </source>
</evidence>
<accession>A0A9X3RAZ3</accession>
<evidence type="ECO:0000313" key="10">
    <source>
        <dbReference type="EMBL" id="MCZ8534661.1"/>
    </source>
</evidence>
<dbReference type="RefSeq" id="WP_269922785.1">
    <property type="nucleotide sequence ID" value="NZ_CP189791.1"/>
</dbReference>
<evidence type="ECO:0000256" key="3">
    <source>
        <dbReference type="ARBA" id="ARBA00023136"/>
    </source>
</evidence>
<comment type="subcellular location">
    <subcellularLocation>
        <location evidence="1">Cell membrane</location>
    </subcellularLocation>
</comment>
<comment type="caution">
    <text evidence="10">The sequence shown here is derived from an EMBL/GenBank/DDBJ whole genome shotgun (WGS) entry which is preliminary data.</text>
</comment>
<keyword evidence="7" id="KW-1133">Transmembrane helix</keyword>
<evidence type="ECO:0000256" key="1">
    <source>
        <dbReference type="ARBA" id="ARBA00004236"/>
    </source>
</evidence>
<dbReference type="CDD" id="cd06225">
    <property type="entry name" value="HAMP"/>
    <property type="match status" value="1"/>
</dbReference>
<dbReference type="InterPro" id="IPR003660">
    <property type="entry name" value="HAMP_dom"/>
</dbReference>
<keyword evidence="4 6" id="KW-0807">Transducer</keyword>
<dbReference type="GO" id="GO:0007165">
    <property type="term" value="P:signal transduction"/>
    <property type="evidence" value="ECO:0007669"/>
    <property type="project" value="UniProtKB-KW"/>
</dbReference>
<organism evidence="10 11">
    <name type="scientific">Psychrobacillus psychrodurans</name>
    <dbReference type="NCBI Taxonomy" id="126157"/>
    <lineage>
        <taxon>Bacteria</taxon>
        <taxon>Bacillati</taxon>
        <taxon>Bacillota</taxon>
        <taxon>Bacilli</taxon>
        <taxon>Bacillales</taxon>
        <taxon>Bacillaceae</taxon>
        <taxon>Psychrobacillus</taxon>
    </lineage>
</organism>
<proteinExistence type="inferred from homology"/>
<protein>
    <submittedName>
        <fullName evidence="10">Methyl-accepting chemotaxis protein</fullName>
    </submittedName>
</protein>
<evidence type="ECO:0000256" key="4">
    <source>
        <dbReference type="ARBA" id="ARBA00023224"/>
    </source>
</evidence>
<feature type="transmembrane region" description="Helical" evidence="7">
    <location>
        <begin position="183"/>
        <end position="205"/>
    </location>
</feature>
<dbReference type="SMART" id="SM00283">
    <property type="entry name" value="MA"/>
    <property type="match status" value="1"/>
</dbReference>
<dbReference type="SUPFAM" id="SSF58104">
    <property type="entry name" value="Methyl-accepting chemotaxis protein (MCP) signaling domain"/>
    <property type="match status" value="1"/>
</dbReference>
<dbReference type="InterPro" id="IPR004089">
    <property type="entry name" value="MCPsignal_dom"/>
</dbReference>
<dbReference type="Pfam" id="PF00015">
    <property type="entry name" value="MCPsignal"/>
    <property type="match status" value="1"/>
</dbReference>
<feature type="transmembrane region" description="Helical" evidence="7">
    <location>
        <begin position="12"/>
        <end position="37"/>
    </location>
</feature>
<evidence type="ECO:0000256" key="6">
    <source>
        <dbReference type="PROSITE-ProRule" id="PRU00284"/>
    </source>
</evidence>
<dbReference type="PROSITE" id="PS50885">
    <property type="entry name" value="HAMP"/>
    <property type="match status" value="1"/>
</dbReference>
<reference evidence="10" key="1">
    <citation type="submission" date="2022-05" db="EMBL/GenBank/DDBJ databases">
        <authorList>
            <person name="Colautti A."/>
            <person name="Iacumin L."/>
        </authorList>
    </citation>
    <scope>NUCLEOTIDE SEQUENCE</scope>
    <source>
        <strain evidence="10">DSM 30747</strain>
    </source>
</reference>
<dbReference type="Gene3D" id="1.10.287.950">
    <property type="entry name" value="Methyl-accepting chemotaxis protein"/>
    <property type="match status" value="1"/>
</dbReference>
<dbReference type="Proteomes" id="UP001152172">
    <property type="component" value="Unassembled WGS sequence"/>
</dbReference>
<dbReference type="Pfam" id="PF00672">
    <property type="entry name" value="HAMP"/>
    <property type="match status" value="1"/>
</dbReference>
<dbReference type="EMBL" id="JAMKBI010000012">
    <property type="protein sequence ID" value="MCZ8534661.1"/>
    <property type="molecule type" value="Genomic_DNA"/>
</dbReference>
<keyword evidence="3 7" id="KW-0472">Membrane</keyword>
<dbReference type="SMART" id="SM00304">
    <property type="entry name" value="HAMP"/>
    <property type="match status" value="1"/>
</dbReference>
<keyword evidence="2" id="KW-1003">Cell membrane</keyword>
<evidence type="ECO:0000259" key="8">
    <source>
        <dbReference type="PROSITE" id="PS50111"/>
    </source>
</evidence>